<feature type="transmembrane region" description="Helical" evidence="1">
    <location>
        <begin position="38"/>
        <end position="56"/>
    </location>
</feature>
<evidence type="ECO:0000313" key="2">
    <source>
        <dbReference type="EMBL" id="SER81517.1"/>
    </source>
</evidence>
<evidence type="ECO:0000256" key="1">
    <source>
        <dbReference type="SAM" id="Phobius"/>
    </source>
</evidence>
<dbReference type="Pfam" id="PF10002">
    <property type="entry name" value="DUF2243"/>
    <property type="match status" value="1"/>
</dbReference>
<keyword evidence="3" id="KW-1185">Reference proteome</keyword>
<keyword evidence="1" id="KW-0812">Transmembrane</keyword>
<evidence type="ECO:0000313" key="3">
    <source>
        <dbReference type="Proteomes" id="UP000198571"/>
    </source>
</evidence>
<organism evidence="2 3">
    <name type="scientific">Salipaludibacillus aurantiacus</name>
    <dbReference type="NCBI Taxonomy" id="1601833"/>
    <lineage>
        <taxon>Bacteria</taxon>
        <taxon>Bacillati</taxon>
        <taxon>Bacillota</taxon>
        <taxon>Bacilli</taxon>
        <taxon>Bacillales</taxon>
        <taxon>Bacillaceae</taxon>
    </lineage>
</organism>
<dbReference type="EMBL" id="FOGT01000004">
    <property type="protein sequence ID" value="SER81517.1"/>
    <property type="molecule type" value="Genomic_DNA"/>
</dbReference>
<reference evidence="3" key="1">
    <citation type="submission" date="2016-10" db="EMBL/GenBank/DDBJ databases">
        <authorList>
            <person name="Varghese N."/>
            <person name="Submissions S."/>
        </authorList>
    </citation>
    <scope>NUCLEOTIDE SEQUENCE [LARGE SCALE GENOMIC DNA]</scope>
    <source>
        <strain evidence="3">S9</strain>
    </source>
</reference>
<keyword evidence="1" id="KW-0472">Membrane</keyword>
<proteinExistence type="predicted"/>
<feature type="transmembrane region" description="Helical" evidence="1">
    <location>
        <begin position="98"/>
        <end position="117"/>
    </location>
</feature>
<name>A0A1H9S940_9BACI</name>
<accession>A0A1H9S940</accession>
<keyword evidence="1" id="KW-1133">Transmembrane helix</keyword>
<protein>
    <submittedName>
        <fullName evidence="2">Predicted membrane protein</fullName>
    </submittedName>
</protein>
<dbReference type="AlphaFoldDB" id="A0A1H9S940"/>
<dbReference type="InterPro" id="IPR018719">
    <property type="entry name" value="DUF2243_membrane"/>
</dbReference>
<gene>
    <name evidence="2" type="ORF">SAMN05518684_10497</name>
</gene>
<sequence>MFSRVLSFLIGIFLIDYWFHTGNVQAFGFEAETMAERIGALLFTGAVTLLIFYLAYRFFTCSFFNGVIFAAGFFASFDIFVVHWLFNLHRLTDGPEAIYFEVALVILGIIMIVFSLGNEKKIKHFPEST</sequence>
<dbReference type="Proteomes" id="UP000198571">
    <property type="component" value="Unassembled WGS sequence"/>
</dbReference>
<dbReference type="RefSeq" id="WP_093048780.1">
    <property type="nucleotide sequence ID" value="NZ_FOGT01000004.1"/>
</dbReference>
<dbReference type="OrthoDB" id="2679119at2"/>
<feature type="transmembrane region" description="Helical" evidence="1">
    <location>
        <begin position="63"/>
        <end position="86"/>
    </location>
</feature>